<reference evidence="2" key="2">
    <citation type="submission" date="2018-03" db="EMBL/GenBank/DDBJ databases">
        <title>The Triticum urartu genome reveals the dynamic nature of wheat genome evolution.</title>
        <authorList>
            <person name="Ling H."/>
            <person name="Ma B."/>
            <person name="Shi X."/>
            <person name="Liu H."/>
            <person name="Dong L."/>
            <person name="Sun H."/>
            <person name="Cao Y."/>
            <person name="Gao Q."/>
            <person name="Zheng S."/>
            <person name="Li Y."/>
            <person name="Yu Y."/>
            <person name="Du H."/>
            <person name="Qi M."/>
            <person name="Li Y."/>
            <person name="Yu H."/>
            <person name="Cui Y."/>
            <person name="Wang N."/>
            <person name="Chen C."/>
            <person name="Wu H."/>
            <person name="Zhao Y."/>
            <person name="Zhang J."/>
            <person name="Li Y."/>
            <person name="Zhou W."/>
            <person name="Zhang B."/>
            <person name="Hu W."/>
            <person name="Eijk M."/>
            <person name="Tang J."/>
            <person name="Witsenboer H."/>
            <person name="Zhao S."/>
            <person name="Li Z."/>
            <person name="Zhang A."/>
            <person name="Wang D."/>
            <person name="Liang C."/>
        </authorList>
    </citation>
    <scope>NUCLEOTIDE SEQUENCE [LARGE SCALE GENOMIC DNA]</scope>
    <source>
        <strain evidence="2">cv. G1812</strain>
    </source>
</reference>
<organism evidence="2 3">
    <name type="scientific">Triticum urartu</name>
    <name type="common">Red wild einkorn</name>
    <name type="synonym">Crithodium urartu</name>
    <dbReference type="NCBI Taxonomy" id="4572"/>
    <lineage>
        <taxon>Eukaryota</taxon>
        <taxon>Viridiplantae</taxon>
        <taxon>Streptophyta</taxon>
        <taxon>Embryophyta</taxon>
        <taxon>Tracheophyta</taxon>
        <taxon>Spermatophyta</taxon>
        <taxon>Magnoliopsida</taxon>
        <taxon>Liliopsida</taxon>
        <taxon>Poales</taxon>
        <taxon>Poaceae</taxon>
        <taxon>BOP clade</taxon>
        <taxon>Pooideae</taxon>
        <taxon>Triticodae</taxon>
        <taxon>Triticeae</taxon>
        <taxon>Triticinae</taxon>
        <taxon>Triticum</taxon>
    </lineage>
</organism>
<dbReference type="Gramene" id="TuG1812G0500002136.01.T01">
    <property type="protein sequence ID" value="TuG1812G0500002136.01.T01.cds288408"/>
    <property type="gene ID" value="TuG1812G0500002136.01"/>
</dbReference>
<protein>
    <submittedName>
        <fullName evidence="2">Uncharacterized protein</fullName>
    </submittedName>
</protein>
<evidence type="ECO:0000256" key="1">
    <source>
        <dbReference type="SAM" id="MobiDB-lite"/>
    </source>
</evidence>
<dbReference type="EnsemblPlants" id="TuG1812G0500002136.01.T01">
    <property type="protein sequence ID" value="TuG1812G0500002136.01.T01.cds288408"/>
    <property type="gene ID" value="TuG1812G0500002136.01"/>
</dbReference>
<reference evidence="3" key="1">
    <citation type="journal article" date="2013" name="Nature">
        <title>Draft genome of the wheat A-genome progenitor Triticum urartu.</title>
        <authorList>
            <person name="Ling H.Q."/>
            <person name="Zhao S."/>
            <person name="Liu D."/>
            <person name="Wang J."/>
            <person name="Sun H."/>
            <person name="Zhang C."/>
            <person name="Fan H."/>
            <person name="Li D."/>
            <person name="Dong L."/>
            <person name="Tao Y."/>
            <person name="Gao C."/>
            <person name="Wu H."/>
            <person name="Li Y."/>
            <person name="Cui Y."/>
            <person name="Guo X."/>
            <person name="Zheng S."/>
            <person name="Wang B."/>
            <person name="Yu K."/>
            <person name="Liang Q."/>
            <person name="Yang W."/>
            <person name="Lou X."/>
            <person name="Chen J."/>
            <person name="Feng M."/>
            <person name="Jian J."/>
            <person name="Zhang X."/>
            <person name="Luo G."/>
            <person name="Jiang Y."/>
            <person name="Liu J."/>
            <person name="Wang Z."/>
            <person name="Sha Y."/>
            <person name="Zhang B."/>
            <person name="Wu H."/>
            <person name="Tang D."/>
            <person name="Shen Q."/>
            <person name="Xue P."/>
            <person name="Zou S."/>
            <person name="Wang X."/>
            <person name="Liu X."/>
            <person name="Wang F."/>
            <person name="Yang Y."/>
            <person name="An X."/>
            <person name="Dong Z."/>
            <person name="Zhang K."/>
            <person name="Zhang X."/>
            <person name="Luo M.C."/>
            <person name="Dvorak J."/>
            <person name="Tong Y."/>
            <person name="Wang J."/>
            <person name="Yang H."/>
            <person name="Li Z."/>
            <person name="Wang D."/>
            <person name="Zhang A."/>
            <person name="Wang J."/>
        </authorList>
    </citation>
    <scope>NUCLEOTIDE SEQUENCE</scope>
    <source>
        <strain evidence="3">cv. G1812</strain>
    </source>
</reference>
<feature type="compositionally biased region" description="Basic and acidic residues" evidence="1">
    <location>
        <begin position="1"/>
        <end position="10"/>
    </location>
</feature>
<feature type="compositionally biased region" description="Polar residues" evidence="1">
    <location>
        <begin position="127"/>
        <end position="138"/>
    </location>
</feature>
<feature type="region of interest" description="Disordered" evidence="1">
    <location>
        <begin position="127"/>
        <end position="157"/>
    </location>
</feature>
<name>A0A8R7UJ96_TRIUA</name>
<evidence type="ECO:0000313" key="3">
    <source>
        <dbReference type="Proteomes" id="UP000015106"/>
    </source>
</evidence>
<proteinExistence type="predicted"/>
<feature type="compositionally biased region" description="Basic residues" evidence="1">
    <location>
        <begin position="37"/>
        <end position="46"/>
    </location>
</feature>
<feature type="compositionally biased region" description="Basic and acidic residues" evidence="1">
    <location>
        <begin position="21"/>
        <end position="32"/>
    </location>
</feature>
<evidence type="ECO:0000313" key="2">
    <source>
        <dbReference type="EnsemblPlants" id="TuG1812G0500002136.01.T01.cds288408"/>
    </source>
</evidence>
<sequence>MGVKDGEGRPRAVPSAGLFRADWRDDDGHDDGNGGGFRKRGKRGGVRRSFWQGVRDQAGCRETLAYAPAPRRHRRRDEGTSEVPVVQMAADQVQHERGTDDGLTPTALETVQHQLVGQERVFVSPSLEVSQVQDSTTFDPMRQADEQSTDEEPSDARSVTTLLDQQLMQDSQGPSMLPPQDLNARALGNSQLVTDGWIGDLTGWGSGSCGLMPLFSPPRQQQLQYPWDCSVPIAKDFTMGVTNVDHSYPSFELPPLPPSLSRWELTDATSPRLCTP</sequence>
<reference evidence="2" key="3">
    <citation type="submission" date="2022-06" db="UniProtKB">
        <authorList>
            <consortium name="EnsemblPlants"/>
        </authorList>
    </citation>
    <scope>IDENTIFICATION</scope>
</reference>
<keyword evidence="3" id="KW-1185">Reference proteome</keyword>
<accession>A0A8R7UJ96</accession>
<feature type="region of interest" description="Disordered" evidence="1">
    <location>
        <begin position="1"/>
        <end position="50"/>
    </location>
</feature>
<dbReference type="Proteomes" id="UP000015106">
    <property type="component" value="Chromosome 5"/>
</dbReference>
<dbReference type="AlphaFoldDB" id="A0A8R7UJ96"/>